<keyword evidence="5" id="KW-0460">Magnesium</keyword>
<name>A0A1B3XNQ0_9BACI</name>
<keyword evidence="7 10" id="KW-0238">DNA-binding</keyword>
<keyword evidence="6 10" id="KW-0799">Topoisomerase</keyword>
<evidence type="ECO:0000256" key="11">
    <source>
        <dbReference type="SAM" id="MobiDB-lite"/>
    </source>
</evidence>
<keyword evidence="10" id="KW-0067">ATP-binding</keyword>
<dbReference type="GO" id="GO:0007059">
    <property type="term" value="P:chromosome segregation"/>
    <property type="evidence" value="ECO:0007669"/>
    <property type="project" value="UniProtKB-UniRule"/>
</dbReference>
<dbReference type="Pfam" id="PF00986">
    <property type="entry name" value="DNA_gyraseB_C"/>
    <property type="match status" value="1"/>
</dbReference>
<evidence type="ECO:0000256" key="8">
    <source>
        <dbReference type="ARBA" id="ARBA00023235"/>
    </source>
</evidence>
<dbReference type="Gene3D" id="3.40.50.670">
    <property type="match status" value="1"/>
</dbReference>
<feature type="binding site" evidence="10">
    <location>
        <begin position="117"/>
        <end position="123"/>
    </location>
    <ligand>
        <name>ATP</name>
        <dbReference type="ChEBI" id="CHEBI:30616"/>
    </ligand>
</feature>
<dbReference type="GO" id="GO:0046872">
    <property type="term" value="F:metal ion binding"/>
    <property type="evidence" value="ECO:0007669"/>
    <property type="project" value="UniProtKB-KW"/>
</dbReference>
<dbReference type="EC" id="5.6.2.2" evidence="10"/>
<keyword evidence="10" id="KW-0547">Nucleotide-binding</keyword>
<dbReference type="InterPro" id="IPR013506">
    <property type="entry name" value="Topo_IIA_bsu_dom2"/>
</dbReference>
<evidence type="ECO:0000256" key="9">
    <source>
        <dbReference type="ARBA" id="ARBA00063644"/>
    </source>
</evidence>
<dbReference type="SMART" id="SM00433">
    <property type="entry name" value="TOP2c"/>
    <property type="match status" value="1"/>
</dbReference>
<accession>A0A1B3XNQ0</accession>
<dbReference type="FunFam" id="3.40.50.670:FF:000002">
    <property type="entry name" value="DNA gyrase subunit B"/>
    <property type="match status" value="1"/>
</dbReference>
<dbReference type="Pfam" id="PF01751">
    <property type="entry name" value="Toprim"/>
    <property type="match status" value="1"/>
</dbReference>
<dbReference type="InterPro" id="IPR002288">
    <property type="entry name" value="DNA_gyrase_B_C"/>
</dbReference>
<dbReference type="CDD" id="cd00822">
    <property type="entry name" value="TopoII_Trans_DNA_gyrase"/>
    <property type="match status" value="1"/>
</dbReference>
<dbReference type="HAMAP" id="MF_00939">
    <property type="entry name" value="ParE_type2"/>
    <property type="match status" value="1"/>
</dbReference>
<dbReference type="RefSeq" id="WP_064465208.1">
    <property type="nucleotide sequence ID" value="NZ_CP017080.1"/>
</dbReference>
<evidence type="ECO:0000256" key="1">
    <source>
        <dbReference type="ARBA" id="ARBA00000185"/>
    </source>
</evidence>
<dbReference type="GO" id="GO:0006265">
    <property type="term" value="P:DNA topological change"/>
    <property type="evidence" value="ECO:0007669"/>
    <property type="project" value="UniProtKB-UniRule"/>
</dbReference>
<comment type="cofactor">
    <cofactor evidence="2">
        <name>Mg(2+)</name>
        <dbReference type="ChEBI" id="CHEBI:18420"/>
    </cofactor>
</comment>
<dbReference type="Pfam" id="PF00204">
    <property type="entry name" value="DNA_gyraseB"/>
    <property type="match status" value="1"/>
</dbReference>
<evidence type="ECO:0000313" key="14">
    <source>
        <dbReference type="Proteomes" id="UP000077926"/>
    </source>
</evidence>
<evidence type="ECO:0000256" key="7">
    <source>
        <dbReference type="ARBA" id="ARBA00023125"/>
    </source>
</evidence>
<keyword evidence="8 10" id="KW-0413">Isomerase</keyword>
<dbReference type="InterPro" id="IPR036890">
    <property type="entry name" value="HATPase_C_sf"/>
</dbReference>
<dbReference type="InterPro" id="IPR020568">
    <property type="entry name" value="Ribosomal_Su5_D2-typ_SF"/>
</dbReference>
<dbReference type="Gene3D" id="3.30.565.10">
    <property type="entry name" value="Histidine kinase-like ATPase, C-terminal domain"/>
    <property type="match status" value="1"/>
</dbReference>
<dbReference type="SUPFAM" id="SSF55874">
    <property type="entry name" value="ATPase domain of HSP90 chaperone/DNA topoisomerase II/histidine kinase"/>
    <property type="match status" value="1"/>
</dbReference>
<dbReference type="GO" id="GO:0003677">
    <property type="term" value="F:DNA binding"/>
    <property type="evidence" value="ECO:0007669"/>
    <property type="project" value="UniProtKB-UniRule"/>
</dbReference>
<keyword evidence="14" id="KW-1185">Reference proteome</keyword>
<feature type="binding site" evidence="10">
    <location>
        <position position="77"/>
    </location>
    <ligand>
        <name>ATP</name>
        <dbReference type="ChEBI" id="CHEBI:30616"/>
    </ligand>
</feature>
<dbReference type="Pfam" id="PF02518">
    <property type="entry name" value="HATPase_c"/>
    <property type="match status" value="1"/>
</dbReference>
<feature type="site" description="Interaction with DNA" evidence="10">
    <location>
        <position position="626"/>
    </location>
</feature>
<dbReference type="InterPro" id="IPR014721">
    <property type="entry name" value="Ribsml_uS5_D2-typ_fold_subgr"/>
</dbReference>
<dbReference type="Proteomes" id="UP000077926">
    <property type="component" value="Chromosome"/>
</dbReference>
<dbReference type="PRINTS" id="PR00418">
    <property type="entry name" value="TPI2FAMILY"/>
</dbReference>
<feature type="binding site" evidence="10">
    <location>
        <position position="50"/>
    </location>
    <ligand>
        <name>ATP</name>
        <dbReference type="ChEBI" id="CHEBI:30616"/>
    </ligand>
</feature>
<feature type="region of interest" description="Disordered" evidence="11">
    <location>
        <begin position="391"/>
        <end position="424"/>
    </location>
</feature>
<dbReference type="GO" id="GO:0005694">
    <property type="term" value="C:chromosome"/>
    <property type="evidence" value="ECO:0007669"/>
    <property type="project" value="InterPro"/>
</dbReference>
<dbReference type="InterPro" id="IPR000565">
    <property type="entry name" value="Topo_IIA_B"/>
</dbReference>
<dbReference type="InterPro" id="IPR013760">
    <property type="entry name" value="Topo_IIA-like_dom_sf"/>
</dbReference>
<sequence length="661" mass="73674">MAKKVKAIEYNDDAIQVLEGLEAVRKRPGMYIGSTDARGLHHLVYEIVDNSVDEALAGYGDQISVKIHKDNSVSVTDRGRGMPTGMHKLGKPTPEVILTILHAGGKFGQGGYKTSGGLHGVGASVVNALSEWLVVTIKRDGFIYEQRFFNGGKPETTLEKIGKTNQSGTKIHFKPDPKIFSVTTYNYDILCERLRESAFLLKGMKIELTDERNDRNETFHYENGIEAFVDYLNEEKETLHSVVSLEGEQNGIEVELAFQFNDGYSENILSFVNNVRTKDGGTHEIGAKTAMTRAFNDYARKMGLLKEKDKNLEGTDIREGLSSIISVRIPEELLQFEGQTKSKLGTSEARSAVDSIVSEHLAYFFEEDPTTSTLLVKKSIKAFQAREAARKAREDARSGKKRKKSDAILSGKLTPAQSKNPERNELYLVEGDSAGGSAKQGRDRRFQAVLPLRGKVINTEKAKLADIFKNEEINTIIHAIGGGVGAEFNTPDTNYDKVIIMTDADTDGAHIQVLLLTFFYRYMKPLIESGKVYIALPPLYKVSKGTGKKEVIEYAWSDEELQGAIDKVGKGYMIQRYKGLGEMNADQLWDTTMNPETRTLIRVKIDDGARAERRVTTLMGDKVEPRRKWIEANVAFGLEEESNILDNENMSIEEEVNNDGI</sequence>
<dbReference type="PROSITE" id="PS00177">
    <property type="entry name" value="TOPOISOMERASE_II"/>
    <property type="match status" value="1"/>
</dbReference>
<dbReference type="InterPro" id="IPR018522">
    <property type="entry name" value="TopoIIA_CS"/>
</dbReference>
<feature type="domain" description="Toprim" evidence="12">
    <location>
        <begin position="424"/>
        <end position="538"/>
    </location>
</feature>
<comment type="subunit">
    <text evidence="9 10">Heterotetramer composed of ParC and ParE.</text>
</comment>
<reference evidence="13 14" key="1">
    <citation type="submission" date="2016-08" db="EMBL/GenBank/DDBJ databases">
        <title>Complete genome sequence of Bacillus muralis G25-68, a strain with toxicity to nematodes.</title>
        <authorList>
            <person name="Zheng Z."/>
        </authorList>
    </citation>
    <scope>NUCLEOTIDE SEQUENCE [LARGE SCALE GENOMIC DNA]</scope>
    <source>
        <strain evidence="13 14">G25-68</strain>
    </source>
</reference>
<keyword evidence="4" id="KW-0479">Metal-binding</keyword>
<evidence type="ECO:0000256" key="4">
    <source>
        <dbReference type="ARBA" id="ARBA00022723"/>
    </source>
</evidence>
<protein>
    <recommendedName>
        <fullName evidence="10">DNA topoisomerase 4 subunit B</fullName>
        <ecNumber evidence="10">5.6.2.2</ecNumber>
    </recommendedName>
    <alternativeName>
        <fullName evidence="10">Topoisomerase IV subunit B</fullName>
    </alternativeName>
</protein>
<feature type="binding site" evidence="10">
    <location>
        <position position="341"/>
    </location>
    <ligand>
        <name>ATP</name>
        <dbReference type="ChEBI" id="CHEBI:30616"/>
    </ligand>
</feature>
<evidence type="ECO:0000256" key="10">
    <source>
        <dbReference type="HAMAP-Rule" id="MF_00939"/>
    </source>
</evidence>
<dbReference type="PANTHER" id="PTHR45866">
    <property type="entry name" value="DNA GYRASE/TOPOISOMERASE SUBUNIT B"/>
    <property type="match status" value="1"/>
</dbReference>
<dbReference type="InterPro" id="IPR005740">
    <property type="entry name" value="ParE_type2"/>
</dbReference>
<dbReference type="NCBIfam" id="NF011501">
    <property type="entry name" value="PRK14939.1"/>
    <property type="match status" value="1"/>
</dbReference>
<dbReference type="PRINTS" id="PR01159">
    <property type="entry name" value="DNAGYRASEB"/>
</dbReference>
<dbReference type="PANTHER" id="PTHR45866:SF12">
    <property type="entry name" value="DNA TOPOISOMERASE 4 SUBUNIT B"/>
    <property type="match status" value="1"/>
</dbReference>
<evidence type="ECO:0000256" key="5">
    <source>
        <dbReference type="ARBA" id="ARBA00022842"/>
    </source>
</evidence>
<dbReference type="InterPro" id="IPR006171">
    <property type="entry name" value="TOPRIM_dom"/>
</dbReference>
<feature type="site" description="Interaction with DNA" evidence="10">
    <location>
        <position position="510"/>
    </location>
</feature>
<evidence type="ECO:0000256" key="6">
    <source>
        <dbReference type="ARBA" id="ARBA00023029"/>
    </source>
</evidence>
<organism evidence="13 14">
    <name type="scientific">Peribacillus muralis</name>
    <dbReference type="NCBI Taxonomy" id="264697"/>
    <lineage>
        <taxon>Bacteria</taxon>
        <taxon>Bacillati</taxon>
        <taxon>Bacillota</taxon>
        <taxon>Bacilli</taxon>
        <taxon>Bacillales</taxon>
        <taxon>Bacillaceae</taxon>
        <taxon>Peribacillus</taxon>
    </lineage>
</organism>
<comment type="similarity">
    <text evidence="10">Belongs to the type II topoisomerase family. ParE type 2 subfamily.</text>
</comment>
<dbReference type="NCBIfam" id="TIGR01058">
    <property type="entry name" value="parE_Gpos"/>
    <property type="match status" value="1"/>
</dbReference>
<feature type="binding site" evidence="10">
    <location>
        <position position="10"/>
    </location>
    <ligand>
        <name>ATP</name>
        <dbReference type="ChEBI" id="CHEBI:30616"/>
    </ligand>
</feature>
<dbReference type="SUPFAM" id="SSF56719">
    <property type="entry name" value="Type II DNA topoisomerase"/>
    <property type="match status" value="1"/>
</dbReference>
<dbReference type="GO" id="GO:0005524">
    <property type="term" value="F:ATP binding"/>
    <property type="evidence" value="ECO:0007669"/>
    <property type="project" value="UniProtKB-UniRule"/>
</dbReference>
<dbReference type="InterPro" id="IPR001241">
    <property type="entry name" value="Topo_IIA"/>
</dbReference>
<dbReference type="OrthoDB" id="9802808at2"/>
<dbReference type="AlphaFoldDB" id="A0A1B3XNQ0"/>
<dbReference type="NCBIfam" id="NF004189">
    <property type="entry name" value="PRK05644.1"/>
    <property type="match status" value="1"/>
</dbReference>
<evidence type="ECO:0000313" key="13">
    <source>
        <dbReference type="EMBL" id="AOH54834.1"/>
    </source>
</evidence>
<dbReference type="SUPFAM" id="SSF54211">
    <property type="entry name" value="Ribosomal protein S5 domain 2-like"/>
    <property type="match status" value="1"/>
</dbReference>
<dbReference type="EMBL" id="CP017080">
    <property type="protein sequence ID" value="AOH54834.1"/>
    <property type="molecule type" value="Genomic_DNA"/>
</dbReference>
<dbReference type="InterPro" id="IPR003594">
    <property type="entry name" value="HATPase_dom"/>
</dbReference>
<dbReference type="Gene3D" id="3.30.230.10">
    <property type="match status" value="1"/>
</dbReference>
<dbReference type="KEGG" id="bmur:ABE28_010765"/>
<dbReference type="STRING" id="264697.ABE28_010765"/>
<dbReference type="CDD" id="cd16928">
    <property type="entry name" value="HATPase_GyrB-like"/>
    <property type="match status" value="1"/>
</dbReference>
<dbReference type="FunFam" id="3.30.565.10:FF:000002">
    <property type="entry name" value="DNA gyrase subunit B"/>
    <property type="match status" value="1"/>
</dbReference>
<comment type="similarity">
    <text evidence="3">Belongs to the type II topoisomerase GyrB family.</text>
</comment>
<dbReference type="GO" id="GO:0034335">
    <property type="term" value="F:DNA negative supercoiling activity"/>
    <property type="evidence" value="ECO:0007669"/>
    <property type="project" value="UniProtKB-ARBA"/>
</dbReference>
<dbReference type="PROSITE" id="PS50880">
    <property type="entry name" value="TOPRIM"/>
    <property type="match status" value="1"/>
</dbReference>
<comment type="function">
    <text evidence="10">Topoisomerase IV is essential for chromosome segregation. It relaxes supercoiled DNA. Performs the decatenation events required during the replication of a circular DNA molecule.</text>
</comment>
<comment type="catalytic activity">
    <reaction evidence="1 10">
        <text>ATP-dependent breakage, passage and rejoining of double-stranded DNA.</text>
        <dbReference type="EC" id="5.6.2.2"/>
    </reaction>
</comment>
<proteinExistence type="inferred from homology"/>
<evidence type="ECO:0000256" key="2">
    <source>
        <dbReference type="ARBA" id="ARBA00001946"/>
    </source>
</evidence>
<evidence type="ECO:0000259" key="12">
    <source>
        <dbReference type="PROSITE" id="PS50880"/>
    </source>
</evidence>
<feature type="site" description="Interaction with DNA" evidence="10">
    <location>
        <position position="458"/>
    </location>
</feature>
<dbReference type="SMART" id="SM00387">
    <property type="entry name" value="HATPase_c"/>
    <property type="match status" value="1"/>
</dbReference>
<evidence type="ECO:0000256" key="3">
    <source>
        <dbReference type="ARBA" id="ARBA00010708"/>
    </source>
</evidence>
<gene>
    <name evidence="10" type="primary">parE</name>
    <name evidence="13" type="ORF">ABE28_010765</name>
</gene>
<dbReference type="FunFam" id="3.30.230.10:FF:000005">
    <property type="entry name" value="DNA gyrase subunit B"/>
    <property type="match status" value="1"/>
</dbReference>
<dbReference type="InterPro" id="IPR013759">
    <property type="entry name" value="Topo_IIA_B_C"/>
</dbReference>